<proteinExistence type="predicted"/>
<evidence type="ECO:0000313" key="2">
    <source>
        <dbReference type="Proteomes" id="UP000799291"/>
    </source>
</evidence>
<reference evidence="1" key="1">
    <citation type="journal article" date="2020" name="Stud. Mycol.">
        <title>101 Dothideomycetes genomes: a test case for predicting lifestyles and emergence of pathogens.</title>
        <authorList>
            <person name="Haridas S."/>
            <person name="Albert R."/>
            <person name="Binder M."/>
            <person name="Bloem J."/>
            <person name="Labutti K."/>
            <person name="Salamov A."/>
            <person name="Andreopoulos B."/>
            <person name="Baker S."/>
            <person name="Barry K."/>
            <person name="Bills G."/>
            <person name="Bluhm B."/>
            <person name="Cannon C."/>
            <person name="Castanera R."/>
            <person name="Culley D."/>
            <person name="Daum C."/>
            <person name="Ezra D."/>
            <person name="Gonzalez J."/>
            <person name="Henrissat B."/>
            <person name="Kuo A."/>
            <person name="Liang C."/>
            <person name="Lipzen A."/>
            <person name="Lutzoni F."/>
            <person name="Magnuson J."/>
            <person name="Mondo S."/>
            <person name="Nolan M."/>
            <person name="Ohm R."/>
            <person name="Pangilinan J."/>
            <person name="Park H.-J."/>
            <person name="Ramirez L."/>
            <person name="Alfaro M."/>
            <person name="Sun H."/>
            <person name="Tritt A."/>
            <person name="Yoshinaga Y."/>
            <person name="Zwiers L.-H."/>
            <person name="Turgeon B."/>
            <person name="Goodwin S."/>
            <person name="Spatafora J."/>
            <person name="Crous P."/>
            <person name="Grigoriev I."/>
        </authorList>
    </citation>
    <scope>NUCLEOTIDE SEQUENCE</scope>
    <source>
        <strain evidence="1">CBS 122367</strain>
    </source>
</reference>
<organism evidence="1 2">
    <name type="scientific">Lentithecium fluviatile CBS 122367</name>
    <dbReference type="NCBI Taxonomy" id="1168545"/>
    <lineage>
        <taxon>Eukaryota</taxon>
        <taxon>Fungi</taxon>
        <taxon>Dikarya</taxon>
        <taxon>Ascomycota</taxon>
        <taxon>Pezizomycotina</taxon>
        <taxon>Dothideomycetes</taxon>
        <taxon>Pleosporomycetidae</taxon>
        <taxon>Pleosporales</taxon>
        <taxon>Massarineae</taxon>
        <taxon>Lentitheciaceae</taxon>
        <taxon>Lentithecium</taxon>
    </lineage>
</organism>
<dbReference type="Proteomes" id="UP000799291">
    <property type="component" value="Unassembled WGS sequence"/>
</dbReference>
<name>A0A6G1IQI9_9PLEO</name>
<evidence type="ECO:0000313" key="1">
    <source>
        <dbReference type="EMBL" id="KAF2680139.1"/>
    </source>
</evidence>
<sequence length="211" mass="23786">MRRTPCGRASLLTKISLHSDPVLEIPGTERAVPPTNNCGSPTPKPEYDFFFPVPTSASDLPCEPRPVLLGCWGQRHRGTSPFRSTVVRNLEIWRFTAYTRPASTPQTGKKVFNWGKACGRHRCICRVILEYISSNTTGCVLGKQKASDYWSFGSGATRIFATRLNRYMSVLVSRRSGYNLESSFPLDPFPQSWSPLWSFSKFTYLRGPLIQ</sequence>
<accession>A0A6G1IQI9</accession>
<dbReference type="AlphaFoldDB" id="A0A6G1IQI9"/>
<dbReference type="EMBL" id="MU005598">
    <property type="protein sequence ID" value="KAF2680139.1"/>
    <property type="molecule type" value="Genomic_DNA"/>
</dbReference>
<keyword evidence="2" id="KW-1185">Reference proteome</keyword>
<protein>
    <submittedName>
        <fullName evidence="1">Uncharacterized protein</fullName>
    </submittedName>
</protein>
<gene>
    <name evidence="1" type="ORF">K458DRAFT_107343</name>
</gene>